<sequence length="158" mass="16802">MRVVIAFASGLLFGAGLLVSHMADPAKVLNFLDVARRWDPSLAFVMGGGLIVTSLAFALARRRARPLVGSGFPVLPRHGITMRLTAGASLFGVGWGLIGLCPGPALVALPLDPARVAVFVIAMLAGLWGARLEQYGFKWNRAAIHKAMKLLTQTKSRA</sequence>
<proteinExistence type="predicted"/>
<keyword evidence="1" id="KW-0812">Transmembrane</keyword>
<evidence type="ECO:0000313" key="3">
    <source>
        <dbReference type="Proteomes" id="UP001521209"/>
    </source>
</evidence>
<feature type="transmembrane region" description="Helical" evidence="1">
    <location>
        <begin position="81"/>
        <end position="107"/>
    </location>
</feature>
<name>A0ABS9DWG7_9PROT</name>
<dbReference type="InterPro" id="IPR046513">
    <property type="entry name" value="DUF6691"/>
</dbReference>
<feature type="transmembrane region" description="Helical" evidence="1">
    <location>
        <begin position="41"/>
        <end position="60"/>
    </location>
</feature>
<accession>A0ABS9DWG7</accession>
<dbReference type="Proteomes" id="UP001521209">
    <property type="component" value="Unassembled WGS sequence"/>
</dbReference>
<protein>
    <submittedName>
        <fullName evidence="2">YeeE/YedE family protein</fullName>
    </submittedName>
</protein>
<feature type="transmembrane region" description="Helical" evidence="1">
    <location>
        <begin position="113"/>
        <end position="130"/>
    </location>
</feature>
<keyword evidence="1" id="KW-1133">Transmembrane helix</keyword>
<comment type="caution">
    <text evidence="2">The sequence shown here is derived from an EMBL/GenBank/DDBJ whole genome shotgun (WGS) entry which is preliminary data.</text>
</comment>
<dbReference type="EMBL" id="JAKGBZ010000017">
    <property type="protein sequence ID" value="MCF3947089.1"/>
    <property type="molecule type" value="Genomic_DNA"/>
</dbReference>
<reference evidence="2 3" key="1">
    <citation type="submission" date="2022-01" db="EMBL/GenBank/DDBJ databases">
        <authorList>
            <person name="Won M."/>
            <person name="Kim S.-J."/>
            <person name="Kwon S.-W."/>
        </authorList>
    </citation>
    <scope>NUCLEOTIDE SEQUENCE [LARGE SCALE GENOMIC DNA]</scope>
    <source>
        <strain evidence="2 3">KCTC 23505</strain>
    </source>
</reference>
<organism evidence="2 3">
    <name type="scientific">Acidiphilium iwatense</name>
    <dbReference type="NCBI Taxonomy" id="768198"/>
    <lineage>
        <taxon>Bacteria</taxon>
        <taxon>Pseudomonadati</taxon>
        <taxon>Pseudomonadota</taxon>
        <taxon>Alphaproteobacteria</taxon>
        <taxon>Acetobacterales</taxon>
        <taxon>Acidocellaceae</taxon>
        <taxon>Acidiphilium</taxon>
    </lineage>
</organism>
<keyword evidence="3" id="KW-1185">Reference proteome</keyword>
<gene>
    <name evidence="2" type="ORF">L2A60_10405</name>
</gene>
<dbReference type="Pfam" id="PF20398">
    <property type="entry name" value="DUF6691"/>
    <property type="match status" value="1"/>
</dbReference>
<evidence type="ECO:0000313" key="2">
    <source>
        <dbReference type="EMBL" id="MCF3947089.1"/>
    </source>
</evidence>
<dbReference type="RefSeq" id="WP_235704314.1">
    <property type="nucleotide sequence ID" value="NZ_JAKGBZ010000017.1"/>
</dbReference>
<evidence type="ECO:0000256" key="1">
    <source>
        <dbReference type="SAM" id="Phobius"/>
    </source>
</evidence>
<keyword evidence="1" id="KW-0472">Membrane</keyword>